<dbReference type="PROSITE" id="PS00092">
    <property type="entry name" value="N6_MTASE"/>
    <property type="match status" value="1"/>
</dbReference>
<keyword evidence="9" id="KW-0698">rRNA processing</keyword>
<keyword evidence="11" id="KW-1185">Reference proteome</keyword>
<comment type="catalytic activity">
    <reaction evidence="8 9">
        <text>guanosine(966) in 16S rRNA + S-adenosyl-L-methionine = N(2)-methylguanosine(966) in 16S rRNA + S-adenosyl-L-homocysteine + H(+)</text>
        <dbReference type="Rhea" id="RHEA:23548"/>
        <dbReference type="Rhea" id="RHEA-COMP:10211"/>
        <dbReference type="Rhea" id="RHEA-COMP:10212"/>
        <dbReference type="ChEBI" id="CHEBI:15378"/>
        <dbReference type="ChEBI" id="CHEBI:57856"/>
        <dbReference type="ChEBI" id="CHEBI:59789"/>
        <dbReference type="ChEBI" id="CHEBI:74269"/>
        <dbReference type="ChEBI" id="CHEBI:74481"/>
        <dbReference type="EC" id="2.1.1.171"/>
    </reaction>
</comment>
<protein>
    <recommendedName>
        <fullName evidence="4 9">Ribosomal RNA small subunit methyltransferase D</fullName>
        <ecNumber evidence="3 9">2.1.1.171</ecNumber>
    </recommendedName>
</protein>
<dbReference type="InterPro" id="IPR029063">
    <property type="entry name" value="SAM-dependent_MTases_sf"/>
</dbReference>
<evidence type="ECO:0000256" key="6">
    <source>
        <dbReference type="ARBA" id="ARBA00022679"/>
    </source>
</evidence>
<gene>
    <name evidence="10" type="primary">rsmD</name>
    <name evidence="10" type="ORF">D1Z90_19730</name>
</gene>
<evidence type="ECO:0000256" key="5">
    <source>
        <dbReference type="ARBA" id="ARBA00022603"/>
    </source>
</evidence>
<sequence>MGTNQRLRSKQKQNNSQKDGQIRIISGQWRGRKLPVKDVLGLRPTTDRVKETVFNWLNMYLRDANCLDCFAGSGSLGLEALSRYASYVTLIEKDKVAAKQLEVNLATLKSSQAKVYQQDCLQFLDKVGDQGIDIAFVDPPFRQNLLADCCNKLEQNQWLKEDALIYVEKETELTTAQLPTNWELLKEKTAGQVTYQLFARQLT</sequence>
<dbReference type="Gene3D" id="3.40.50.150">
    <property type="entry name" value="Vaccinia Virus protein VP39"/>
    <property type="match status" value="1"/>
</dbReference>
<evidence type="ECO:0000256" key="1">
    <source>
        <dbReference type="ARBA" id="ARBA00002649"/>
    </source>
</evidence>
<evidence type="ECO:0000313" key="11">
    <source>
        <dbReference type="Proteomes" id="UP000283255"/>
    </source>
</evidence>
<dbReference type="OrthoDB" id="9803017at2"/>
<comment type="caution">
    <text evidence="10">The sequence shown here is derived from an EMBL/GenBank/DDBJ whole genome shotgun (WGS) entry which is preliminary data.</text>
</comment>
<dbReference type="Pfam" id="PF03602">
    <property type="entry name" value="Cons_hypoth95"/>
    <property type="match status" value="1"/>
</dbReference>
<evidence type="ECO:0000313" key="10">
    <source>
        <dbReference type="EMBL" id="RJG37556.1"/>
    </source>
</evidence>
<accession>A0A418Y9I9</accession>
<evidence type="ECO:0000256" key="9">
    <source>
        <dbReference type="PIRNR" id="PIRNR004553"/>
    </source>
</evidence>
<keyword evidence="6 9" id="KW-0808">Transferase</keyword>
<dbReference type="GO" id="GO:0052913">
    <property type="term" value="F:16S rRNA (guanine(966)-N(2))-methyltransferase activity"/>
    <property type="evidence" value="ECO:0007669"/>
    <property type="project" value="UniProtKB-EC"/>
</dbReference>
<dbReference type="GO" id="GO:0003676">
    <property type="term" value="F:nucleic acid binding"/>
    <property type="evidence" value="ECO:0007669"/>
    <property type="project" value="InterPro"/>
</dbReference>
<dbReference type="InterPro" id="IPR004398">
    <property type="entry name" value="RNA_MeTrfase_RsmD"/>
</dbReference>
<dbReference type="EMBL" id="QZCH01000049">
    <property type="protein sequence ID" value="RJG37556.1"/>
    <property type="molecule type" value="Genomic_DNA"/>
</dbReference>
<dbReference type="EC" id="2.1.1.171" evidence="3 9"/>
<evidence type="ECO:0000256" key="3">
    <source>
        <dbReference type="ARBA" id="ARBA00012141"/>
    </source>
</evidence>
<evidence type="ECO:0000256" key="2">
    <source>
        <dbReference type="ARBA" id="ARBA00005269"/>
    </source>
</evidence>
<comment type="similarity">
    <text evidence="2 9">Belongs to the methyltransferase superfamily. RsmD family.</text>
</comment>
<organism evidence="10 11">
    <name type="scientific">Motilimonas pumila</name>
    <dbReference type="NCBI Taxonomy" id="2303987"/>
    <lineage>
        <taxon>Bacteria</taxon>
        <taxon>Pseudomonadati</taxon>
        <taxon>Pseudomonadota</taxon>
        <taxon>Gammaproteobacteria</taxon>
        <taxon>Alteromonadales</taxon>
        <taxon>Alteromonadales genera incertae sedis</taxon>
        <taxon>Motilimonas</taxon>
    </lineage>
</organism>
<dbReference type="AlphaFoldDB" id="A0A418Y9I9"/>
<keyword evidence="7 9" id="KW-0949">S-adenosyl-L-methionine</keyword>
<dbReference type="NCBIfam" id="TIGR00095">
    <property type="entry name" value="16S rRNA (guanine(966)-N(2))-methyltransferase RsmD"/>
    <property type="match status" value="1"/>
</dbReference>
<reference evidence="10 11" key="1">
    <citation type="submission" date="2018-09" db="EMBL/GenBank/DDBJ databases">
        <authorList>
            <person name="Wang F."/>
        </authorList>
    </citation>
    <scope>NUCLEOTIDE SEQUENCE [LARGE SCALE GENOMIC DNA]</scope>
    <source>
        <strain evidence="10 11">PLHSC7-2</strain>
    </source>
</reference>
<proteinExistence type="inferred from homology"/>
<evidence type="ECO:0000256" key="7">
    <source>
        <dbReference type="ARBA" id="ARBA00022691"/>
    </source>
</evidence>
<keyword evidence="5 9" id="KW-0489">Methyltransferase</keyword>
<reference evidence="10 11" key="2">
    <citation type="submission" date="2019-01" db="EMBL/GenBank/DDBJ databases">
        <title>Motilimonas pumilus sp. nov., isolated from the gut of sea cucumber (Apostichopus japonicus).</title>
        <authorList>
            <person name="Wang F.-Q."/>
            <person name="Ren L.-H."/>
            <person name="Lin Y.-W."/>
            <person name="Sun G.-H."/>
            <person name="Du Z.-J."/>
            <person name="Zhao J.-X."/>
            <person name="Liu X.-J."/>
            <person name="Liu L.-J."/>
        </authorList>
    </citation>
    <scope>NUCLEOTIDE SEQUENCE [LARGE SCALE GENOMIC DNA]</scope>
    <source>
        <strain evidence="10 11">PLHSC7-2</strain>
    </source>
</reference>
<dbReference type="InterPro" id="IPR002052">
    <property type="entry name" value="DNA_methylase_N6_adenine_CS"/>
</dbReference>
<dbReference type="PIRSF" id="PIRSF004553">
    <property type="entry name" value="CHP00095"/>
    <property type="match status" value="1"/>
</dbReference>
<dbReference type="PANTHER" id="PTHR43542:SF1">
    <property type="entry name" value="METHYLTRANSFERASE"/>
    <property type="match status" value="1"/>
</dbReference>
<dbReference type="SUPFAM" id="SSF53335">
    <property type="entry name" value="S-adenosyl-L-methionine-dependent methyltransferases"/>
    <property type="match status" value="1"/>
</dbReference>
<evidence type="ECO:0000256" key="4">
    <source>
        <dbReference type="ARBA" id="ARBA00013682"/>
    </source>
</evidence>
<name>A0A418Y9I9_9GAMM</name>
<comment type="function">
    <text evidence="1 9">Specifically methylates the guanine in position 966 of 16S rRNA in the assembled 30S particle.</text>
</comment>
<dbReference type="Proteomes" id="UP000283255">
    <property type="component" value="Unassembled WGS sequence"/>
</dbReference>
<dbReference type="PANTHER" id="PTHR43542">
    <property type="entry name" value="METHYLTRANSFERASE"/>
    <property type="match status" value="1"/>
</dbReference>
<evidence type="ECO:0000256" key="8">
    <source>
        <dbReference type="ARBA" id="ARBA00048326"/>
    </source>
</evidence>
<dbReference type="CDD" id="cd02440">
    <property type="entry name" value="AdoMet_MTases"/>
    <property type="match status" value="1"/>
</dbReference>